<proteinExistence type="predicted"/>
<dbReference type="AlphaFoldDB" id="A0A392RCG3"/>
<dbReference type="EMBL" id="LXQA010212824">
    <property type="protein sequence ID" value="MCI34328.1"/>
    <property type="molecule type" value="Genomic_DNA"/>
</dbReference>
<comment type="caution">
    <text evidence="1">The sequence shown here is derived from an EMBL/GenBank/DDBJ whole genome shotgun (WGS) entry which is preliminary data.</text>
</comment>
<reference evidence="1 2" key="1">
    <citation type="journal article" date="2018" name="Front. Plant Sci.">
        <title>Red Clover (Trifolium pratense) and Zigzag Clover (T. medium) - A Picture of Genomic Similarities and Differences.</title>
        <authorList>
            <person name="Dluhosova J."/>
            <person name="Istvanek J."/>
            <person name="Nedelnik J."/>
            <person name="Repkova J."/>
        </authorList>
    </citation>
    <scope>NUCLEOTIDE SEQUENCE [LARGE SCALE GENOMIC DNA]</scope>
    <source>
        <strain evidence="2">cv. 10/8</strain>
        <tissue evidence="1">Leaf</tissue>
    </source>
</reference>
<protein>
    <submittedName>
        <fullName evidence="1">Uncharacterized protein</fullName>
    </submittedName>
</protein>
<name>A0A392RCG3_9FABA</name>
<feature type="non-terminal residue" evidence="1">
    <location>
        <position position="1"/>
    </location>
</feature>
<evidence type="ECO:0000313" key="1">
    <source>
        <dbReference type="EMBL" id="MCI34328.1"/>
    </source>
</evidence>
<keyword evidence="2" id="KW-1185">Reference proteome</keyword>
<evidence type="ECO:0000313" key="2">
    <source>
        <dbReference type="Proteomes" id="UP000265520"/>
    </source>
</evidence>
<sequence length="99" mass="11001">HHPVIFVNAVSSPNKVIPARQSGRTDAVVHLFKTTDGLLIHIKKPSSLFQRNPPNLAEGCSAPLEETHLLIDIVAIIPLSRKSDIEDLYHEESWSSRCP</sequence>
<dbReference type="Proteomes" id="UP000265520">
    <property type="component" value="Unassembled WGS sequence"/>
</dbReference>
<organism evidence="1 2">
    <name type="scientific">Trifolium medium</name>
    <dbReference type="NCBI Taxonomy" id="97028"/>
    <lineage>
        <taxon>Eukaryota</taxon>
        <taxon>Viridiplantae</taxon>
        <taxon>Streptophyta</taxon>
        <taxon>Embryophyta</taxon>
        <taxon>Tracheophyta</taxon>
        <taxon>Spermatophyta</taxon>
        <taxon>Magnoliopsida</taxon>
        <taxon>eudicotyledons</taxon>
        <taxon>Gunneridae</taxon>
        <taxon>Pentapetalae</taxon>
        <taxon>rosids</taxon>
        <taxon>fabids</taxon>
        <taxon>Fabales</taxon>
        <taxon>Fabaceae</taxon>
        <taxon>Papilionoideae</taxon>
        <taxon>50 kb inversion clade</taxon>
        <taxon>NPAAA clade</taxon>
        <taxon>Hologalegina</taxon>
        <taxon>IRL clade</taxon>
        <taxon>Trifolieae</taxon>
        <taxon>Trifolium</taxon>
    </lineage>
</organism>
<accession>A0A392RCG3</accession>